<feature type="domain" description="Multidrug resistance protein MdtA-like C-terminal permuted SH3" evidence="5">
    <location>
        <begin position="313"/>
        <end position="369"/>
    </location>
</feature>
<evidence type="ECO:0000259" key="4">
    <source>
        <dbReference type="Pfam" id="PF25917"/>
    </source>
</evidence>
<organism evidence="6 7">
    <name type="scientific">Cellulomonas hominis</name>
    <dbReference type="NCBI Taxonomy" id="156981"/>
    <lineage>
        <taxon>Bacteria</taxon>
        <taxon>Bacillati</taxon>
        <taxon>Actinomycetota</taxon>
        <taxon>Actinomycetes</taxon>
        <taxon>Micrococcales</taxon>
        <taxon>Cellulomonadaceae</taxon>
        <taxon>Cellulomonas</taxon>
    </lineage>
</organism>
<comment type="caution">
    <text evidence="6">The sequence shown here is derived from an EMBL/GenBank/DDBJ whole genome shotgun (WGS) entry which is preliminary data.</text>
</comment>
<dbReference type="SUPFAM" id="SSF111369">
    <property type="entry name" value="HlyD-like secretion proteins"/>
    <property type="match status" value="1"/>
</dbReference>
<dbReference type="Gene3D" id="2.40.50.100">
    <property type="match status" value="1"/>
</dbReference>
<dbReference type="Pfam" id="PF25917">
    <property type="entry name" value="BSH_RND"/>
    <property type="match status" value="1"/>
</dbReference>
<dbReference type="PANTHER" id="PTHR30469">
    <property type="entry name" value="MULTIDRUG RESISTANCE PROTEIN MDTA"/>
    <property type="match status" value="1"/>
</dbReference>
<dbReference type="RefSeq" id="WP_276509339.1">
    <property type="nucleotide sequence ID" value="NZ_BJVQ01000006.1"/>
</dbReference>
<evidence type="ECO:0000313" key="6">
    <source>
        <dbReference type="EMBL" id="MBB5472429.1"/>
    </source>
</evidence>
<accession>A0A7W8W9B8</accession>
<dbReference type="InterPro" id="IPR058625">
    <property type="entry name" value="MdtA-like_BSH"/>
</dbReference>
<dbReference type="EMBL" id="JACHDN010000001">
    <property type="protein sequence ID" value="MBB5472429.1"/>
    <property type="molecule type" value="Genomic_DNA"/>
</dbReference>
<sequence length="414" mass="40888">MRENMLSLWRRARWVRVLTLVLMVGVAGAGGYLLALREEPAQAATTPESTTTAVAASLTTIQSSVSASGTLTPSVQEDVSFDVSGTVTSVDVAAGDTVAAGQQLATVDTLQLDAALLAAKADLASAQASLSDAQDEADGSSASDAQVTALAAQVDVAQAAVEDAEADRAGATLTAPVAGLVTAVGLEVGDAVSGGSSSGAGPDGSSTGSSTGSTGSTGTTTAQFTIVGTDAWQTAVTVGESDVALIEVGDQAEITVDGATDPVYGTVAEIGLLSTSTSGVAAYPVTVEVTGSPEGLHDGESADVEIVYERRTDVLTVPTAAVTTEDGRSVVTQEGADGEQVTTEVTVGATSGNLVEITAGLAEGDEVLVTAFSPRSTGSADSDEQGGQMPQFSGEMPDFSGGFPGGQMPGGGNG</sequence>
<feature type="coiled-coil region" evidence="2">
    <location>
        <begin position="116"/>
        <end position="167"/>
    </location>
</feature>
<keyword evidence="2" id="KW-0175">Coiled coil</keyword>
<evidence type="ECO:0000256" key="3">
    <source>
        <dbReference type="SAM" id="MobiDB-lite"/>
    </source>
</evidence>
<feature type="region of interest" description="Disordered" evidence="3">
    <location>
        <begin position="374"/>
        <end position="414"/>
    </location>
</feature>
<evidence type="ECO:0000256" key="2">
    <source>
        <dbReference type="SAM" id="Coils"/>
    </source>
</evidence>
<keyword evidence="1" id="KW-0813">Transport</keyword>
<feature type="region of interest" description="Disordered" evidence="3">
    <location>
        <begin position="193"/>
        <end position="218"/>
    </location>
</feature>
<evidence type="ECO:0000259" key="5">
    <source>
        <dbReference type="Pfam" id="PF25967"/>
    </source>
</evidence>
<dbReference type="InterPro" id="IPR058627">
    <property type="entry name" value="MdtA-like_C"/>
</dbReference>
<feature type="compositionally biased region" description="Low complexity" evidence="3">
    <location>
        <begin position="203"/>
        <end position="218"/>
    </location>
</feature>
<dbReference type="GO" id="GO:0015562">
    <property type="term" value="F:efflux transmembrane transporter activity"/>
    <property type="evidence" value="ECO:0007669"/>
    <property type="project" value="TreeGrafter"/>
</dbReference>
<protein>
    <submittedName>
        <fullName evidence="6">Macrolide-specific efflux system membrane fusion protein</fullName>
    </submittedName>
</protein>
<feature type="compositionally biased region" description="Gly residues" evidence="3">
    <location>
        <begin position="402"/>
        <end position="414"/>
    </location>
</feature>
<evidence type="ECO:0000256" key="1">
    <source>
        <dbReference type="ARBA" id="ARBA00022448"/>
    </source>
</evidence>
<dbReference type="Gene3D" id="2.40.30.170">
    <property type="match status" value="1"/>
</dbReference>
<dbReference type="Proteomes" id="UP000564629">
    <property type="component" value="Unassembled WGS sequence"/>
</dbReference>
<dbReference type="AlphaFoldDB" id="A0A7W8W9B8"/>
<feature type="domain" description="Multidrug resistance protein MdtA-like barrel-sandwich hybrid" evidence="4">
    <location>
        <begin position="78"/>
        <end position="198"/>
    </location>
</feature>
<dbReference type="Gene3D" id="2.40.420.20">
    <property type="match status" value="1"/>
</dbReference>
<dbReference type="PANTHER" id="PTHR30469:SF33">
    <property type="entry name" value="SLR1207 PROTEIN"/>
    <property type="match status" value="1"/>
</dbReference>
<reference evidence="6 7" key="1">
    <citation type="submission" date="2020-08" db="EMBL/GenBank/DDBJ databases">
        <title>Sequencing the genomes of 1000 actinobacteria strains.</title>
        <authorList>
            <person name="Klenk H.-P."/>
        </authorList>
    </citation>
    <scope>NUCLEOTIDE SEQUENCE [LARGE SCALE GENOMIC DNA]</scope>
    <source>
        <strain evidence="6 7">DSM 9581</strain>
    </source>
</reference>
<gene>
    <name evidence="6" type="ORF">HNR08_001165</name>
</gene>
<dbReference type="Pfam" id="PF25967">
    <property type="entry name" value="RND-MFP_C"/>
    <property type="match status" value="1"/>
</dbReference>
<dbReference type="GO" id="GO:1990281">
    <property type="term" value="C:efflux pump complex"/>
    <property type="evidence" value="ECO:0007669"/>
    <property type="project" value="TreeGrafter"/>
</dbReference>
<name>A0A7W8W9B8_9CELL</name>
<evidence type="ECO:0000313" key="7">
    <source>
        <dbReference type="Proteomes" id="UP000564629"/>
    </source>
</evidence>
<proteinExistence type="predicted"/>